<evidence type="ECO:0000313" key="1">
    <source>
        <dbReference type="EMBL" id="JAH66225.1"/>
    </source>
</evidence>
<reference evidence="1" key="1">
    <citation type="submission" date="2014-11" db="EMBL/GenBank/DDBJ databases">
        <authorList>
            <person name="Amaro Gonzalez C."/>
        </authorList>
    </citation>
    <scope>NUCLEOTIDE SEQUENCE</scope>
</reference>
<dbReference type="EMBL" id="GBXM01042352">
    <property type="protein sequence ID" value="JAH66225.1"/>
    <property type="molecule type" value="Transcribed_RNA"/>
</dbReference>
<dbReference type="AlphaFoldDB" id="A0A0E9ULV8"/>
<name>A0A0E9ULV8_ANGAN</name>
<reference evidence="1" key="2">
    <citation type="journal article" date="2015" name="Fish Shellfish Immunol.">
        <title>Early steps in the European eel (Anguilla anguilla)-Vibrio vulnificus interaction in the gills: Role of the RtxA13 toxin.</title>
        <authorList>
            <person name="Callol A."/>
            <person name="Pajuelo D."/>
            <person name="Ebbesson L."/>
            <person name="Teles M."/>
            <person name="MacKenzie S."/>
            <person name="Amaro C."/>
        </authorList>
    </citation>
    <scope>NUCLEOTIDE SEQUENCE</scope>
</reference>
<accession>A0A0E9ULV8</accession>
<protein>
    <submittedName>
        <fullName evidence="1">Uncharacterized protein</fullName>
    </submittedName>
</protein>
<proteinExistence type="predicted"/>
<organism evidence="1">
    <name type="scientific">Anguilla anguilla</name>
    <name type="common">European freshwater eel</name>
    <name type="synonym">Muraena anguilla</name>
    <dbReference type="NCBI Taxonomy" id="7936"/>
    <lineage>
        <taxon>Eukaryota</taxon>
        <taxon>Metazoa</taxon>
        <taxon>Chordata</taxon>
        <taxon>Craniata</taxon>
        <taxon>Vertebrata</taxon>
        <taxon>Euteleostomi</taxon>
        <taxon>Actinopterygii</taxon>
        <taxon>Neopterygii</taxon>
        <taxon>Teleostei</taxon>
        <taxon>Anguilliformes</taxon>
        <taxon>Anguillidae</taxon>
        <taxon>Anguilla</taxon>
    </lineage>
</organism>
<sequence length="57" mass="6756">MERAHKKQLQKWKNITELFCWHRGLVLNLRYSGPVISACVEHKLSNLFYLLILSSEL</sequence>